<dbReference type="SUPFAM" id="SSF102114">
    <property type="entry name" value="Radical SAM enzymes"/>
    <property type="match status" value="1"/>
</dbReference>
<dbReference type="RefSeq" id="WP_092238131.1">
    <property type="nucleotide sequence ID" value="NZ_FNLL01000018.1"/>
</dbReference>
<dbReference type="CDD" id="cd01335">
    <property type="entry name" value="Radical_SAM"/>
    <property type="match status" value="1"/>
</dbReference>
<dbReference type="SFLD" id="SFLDS00029">
    <property type="entry name" value="Radical_SAM"/>
    <property type="match status" value="1"/>
</dbReference>
<accession>A0A1H2K150</accession>
<dbReference type="PROSITE" id="PS51918">
    <property type="entry name" value="RADICAL_SAM"/>
    <property type="match status" value="1"/>
</dbReference>
<dbReference type="Gene3D" id="3.20.20.70">
    <property type="entry name" value="Aldolase class I"/>
    <property type="match status" value="1"/>
</dbReference>
<dbReference type="EMBL" id="FNLL01000018">
    <property type="protein sequence ID" value="SDU62106.1"/>
    <property type="molecule type" value="Genomic_DNA"/>
</dbReference>
<feature type="domain" description="Radical SAM core" evidence="7">
    <location>
        <begin position="13"/>
        <end position="231"/>
    </location>
</feature>
<evidence type="ECO:0000313" key="9">
    <source>
        <dbReference type="Proteomes" id="UP000199608"/>
    </source>
</evidence>
<sequence length="234" mass="26574">MKIGGFQKNTLIDFPGTIACIVFTKGCNFICPYCHNPDLVATPKKVATDLFDENKIFNFLEKRKGLLEGVVISGGEPTLQEDLIAFSRIIKDMGYRLKLDTNGTRPEILAKLFEQELVDFVSMDIKTCLEKYHLVVPGKFDAKKIYESICLLMDKAPAYEFRTTCVRPFINKKIMTDIGKMITGASTYNLQKCSRNVTVLDPKFLKADHNFFSDKQMLELKAIIDKYVTTSVVR</sequence>
<evidence type="ECO:0000256" key="2">
    <source>
        <dbReference type="ARBA" id="ARBA00022485"/>
    </source>
</evidence>
<keyword evidence="2" id="KW-0004">4Fe-4S</keyword>
<keyword evidence="3" id="KW-0949">S-adenosyl-L-methionine</keyword>
<dbReference type="InterPro" id="IPR013785">
    <property type="entry name" value="Aldolase_TIM"/>
</dbReference>
<evidence type="ECO:0000256" key="6">
    <source>
        <dbReference type="ARBA" id="ARBA00023014"/>
    </source>
</evidence>
<dbReference type="NCBIfam" id="TIGR02495">
    <property type="entry name" value="NrdG2"/>
    <property type="match status" value="1"/>
</dbReference>
<dbReference type="InterPro" id="IPR034457">
    <property type="entry name" value="Organic_radical-activating"/>
</dbReference>
<keyword evidence="8" id="KW-0670">Pyruvate</keyword>
<evidence type="ECO:0000256" key="4">
    <source>
        <dbReference type="ARBA" id="ARBA00022723"/>
    </source>
</evidence>
<protein>
    <submittedName>
        <fullName evidence="8">Pyruvate formate lyase activating enzyme</fullName>
    </submittedName>
</protein>
<evidence type="ECO:0000256" key="1">
    <source>
        <dbReference type="ARBA" id="ARBA00001966"/>
    </source>
</evidence>
<dbReference type="PANTHER" id="PTHR30352">
    <property type="entry name" value="PYRUVATE FORMATE-LYASE-ACTIVATING ENZYME"/>
    <property type="match status" value="1"/>
</dbReference>
<keyword evidence="6" id="KW-0411">Iron-sulfur</keyword>
<keyword evidence="5" id="KW-0408">Iron</keyword>
<dbReference type="Pfam" id="PF04055">
    <property type="entry name" value="Radical_SAM"/>
    <property type="match status" value="1"/>
</dbReference>
<evidence type="ECO:0000259" key="7">
    <source>
        <dbReference type="PROSITE" id="PS51918"/>
    </source>
</evidence>
<dbReference type="InterPro" id="IPR012840">
    <property type="entry name" value="NrdG2"/>
</dbReference>
<dbReference type="PANTHER" id="PTHR30352:SF13">
    <property type="entry name" value="GLYCYL-RADICAL ENZYME ACTIVATING ENZYME YJJW-RELATED"/>
    <property type="match status" value="1"/>
</dbReference>
<organism evidence="8 9">
    <name type="scientific">Desulfobacula phenolica</name>
    <dbReference type="NCBI Taxonomy" id="90732"/>
    <lineage>
        <taxon>Bacteria</taxon>
        <taxon>Pseudomonadati</taxon>
        <taxon>Thermodesulfobacteriota</taxon>
        <taxon>Desulfobacteria</taxon>
        <taxon>Desulfobacterales</taxon>
        <taxon>Desulfobacteraceae</taxon>
        <taxon>Desulfobacula</taxon>
    </lineage>
</organism>
<keyword evidence="4" id="KW-0479">Metal-binding</keyword>
<dbReference type="InterPro" id="IPR058240">
    <property type="entry name" value="rSAM_sf"/>
</dbReference>
<evidence type="ECO:0000256" key="3">
    <source>
        <dbReference type="ARBA" id="ARBA00022691"/>
    </source>
</evidence>
<dbReference type="GO" id="GO:0051539">
    <property type="term" value="F:4 iron, 4 sulfur cluster binding"/>
    <property type="evidence" value="ECO:0007669"/>
    <property type="project" value="UniProtKB-KW"/>
</dbReference>
<comment type="cofactor">
    <cofactor evidence="1">
        <name>[4Fe-4S] cluster</name>
        <dbReference type="ChEBI" id="CHEBI:49883"/>
    </cofactor>
</comment>
<evidence type="ECO:0000313" key="8">
    <source>
        <dbReference type="EMBL" id="SDU62106.1"/>
    </source>
</evidence>
<dbReference type="SFLD" id="SFLDG01094">
    <property type="entry name" value="Uncharacterised_Radical_SAM_Su"/>
    <property type="match status" value="1"/>
</dbReference>
<reference evidence="9" key="1">
    <citation type="submission" date="2016-10" db="EMBL/GenBank/DDBJ databases">
        <authorList>
            <person name="Varghese N."/>
            <person name="Submissions S."/>
        </authorList>
    </citation>
    <scope>NUCLEOTIDE SEQUENCE [LARGE SCALE GENOMIC DNA]</scope>
    <source>
        <strain evidence="9">DSM 3384</strain>
    </source>
</reference>
<dbReference type="AlphaFoldDB" id="A0A1H2K150"/>
<keyword evidence="9" id="KW-1185">Reference proteome</keyword>
<proteinExistence type="predicted"/>
<keyword evidence="8" id="KW-0456">Lyase</keyword>
<gene>
    <name evidence="8" type="ORF">SAMN04487931_11833</name>
</gene>
<dbReference type="Proteomes" id="UP000199608">
    <property type="component" value="Unassembled WGS sequence"/>
</dbReference>
<dbReference type="InterPro" id="IPR007197">
    <property type="entry name" value="rSAM"/>
</dbReference>
<dbReference type="GO" id="GO:0046872">
    <property type="term" value="F:metal ion binding"/>
    <property type="evidence" value="ECO:0007669"/>
    <property type="project" value="UniProtKB-KW"/>
</dbReference>
<name>A0A1H2K150_9BACT</name>
<evidence type="ECO:0000256" key="5">
    <source>
        <dbReference type="ARBA" id="ARBA00023004"/>
    </source>
</evidence>
<dbReference type="GO" id="GO:0016829">
    <property type="term" value="F:lyase activity"/>
    <property type="evidence" value="ECO:0007669"/>
    <property type="project" value="UniProtKB-KW"/>
</dbReference>